<keyword evidence="9" id="KW-0249">Electron transport</keyword>
<evidence type="ECO:0000256" key="5">
    <source>
        <dbReference type="ARBA" id="ARBA00022660"/>
    </source>
</evidence>
<dbReference type="GO" id="GO:0016491">
    <property type="term" value="F:oxidoreductase activity"/>
    <property type="evidence" value="ECO:0007669"/>
    <property type="project" value="InterPro"/>
</dbReference>
<dbReference type="EC" id="7.1.1.9" evidence="3"/>
<accession>A0A0D6JRK3</accession>
<keyword evidence="6 15" id="KW-0812">Transmembrane</keyword>
<dbReference type="Gene3D" id="1.10.287.90">
    <property type="match status" value="1"/>
</dbReference>
<dbReference type="PANTHER" id="PTHR22888">
    <property type="entry name" value="CYTOCHROME C OXIDASE, SUBUNIT II"/>
    <property type="match status" value="1"/>
</dbReference>
<dbReference type="Pfam" id="PF02790">
    <property type="entry name" value="COX2_TM"/>
    <property type="match status" value="1"/>
</dbReference>
<dbReference type="GO" id="GO:0016020">
    <property type="term" value="C:membrane"/>
    <property type="evidence" value="ECO:0007669"/>
    <property type="project" value="UniProtKB-SubCell"/>
</dbReference>
<proteinExistence type="inferred from homology"/>
<feature type="transmembrane region" description="Helical" evidence="15">
    <location>
        <begin position="42"/>
        <end position="62"/>
    </location>
</feature>
<evidence type="ECO:0000256" key="13">
    <source>
        <dbReference type="ARBA" id="ARBA00031389"/>
    </source>
</evidence>
<keyword evidence="5" id="KW-0679">Respiratory chain</keyword>
<dbReference type="EMBL" id="CSTE01000002">
    <property type="protein sequence ID" value="CQR50502.1"/>
    <property type="molecule type" value="Genomic_DNA"/>
</dbReference>
<feature type="transmembrane region" description="Helical" evidence="15">
    <location>
        <begin position="83"/>
        <end position="102"/>
    </location>
</feature>
<evidence type="ECO:0000256" key="8">
    <source>
        <dbReference type="ARBA" id="ARBA00022967"/>
    </source>
</evidence>
<dbReference type="GO" id="GO:0042773">
    <property type="term" value="P:ATP synthesis coupled electron transport"/>
    <property type="evidence" value="ECO:0007669"/>
    <property type="project" value="TreeGrafter"/>
</dbReference>
<dbReference type="AlphaFoldDB" id="A0A0D6JRK3"/>
<name>A0A0D6JRK3_9EURY</name>
<evidence type="ECO:0000313" key="18">
    <source>
        <dbReference type="EMBL" id="CQR50502.1"/>
    </source>
</evidence>
<dbReference type="GO" id="GO:0005507">
    <property type="term" value="F:copper ion binding"/>
    <property type="evidence" value="ECO:0007669"/>
    <property type="project" value="InterPro"/>
</dbReference>
<evidence type="ECO:0000256" key="11">
    <source>
        <dbReference type="ARBA" id="ARBA00023008"/>
    </source>
</evidence>
<comment type="subcellular location">
    <subcellularLocation>
        <location evidence="1">Membrane</location>
        <topology evidence="1">Multi-pass membrane protein</topology>
    </subcellularLocation>
</comment>
<dbReference type="InterPro" id="IPR014222">
    <property type="entry name" value="Cyt_c_oxidase_su2"/>
</dbReference>
<dbReference type="SUPFAM" id="SSF81464">
    <property type="entry name" value="Cytochrome c oxidase subunit II-like, transmembrane region"/>
    <property type="match status" value="1"/>
</dbReference>
<feature type="domain" description="Cytochrome oxidase subunit II transmembrane region profile" evidence="17">
    <location>
        <begin position="12"/>
        <end position="109"/>
    </location>
</feature>
<dbReference type="PROSITE" id="PS50999">
    <property type="entry name" value="COX2_TM"/>
    <property type="match status" value="1"/>
</dbReference>
<dbReference type="InterPro" id="IPR008972">
    <property type="entry name" value="Cupredoxin"/>
</dbReference>
<sequence length="313" mass="33481">MRKTRFALASLLATAVMALVATPAAAQASATSELINQLNGELLYVAIPITVLVEVILLYTVIKFRNSERALPTKENRRLEITWTIATAIILLFVGVASYGVLADENVTHQGNDIAMDDDPVVVTAEAYQWGWNMYYPEEGNFSSGNEIVIPADRPVYFQVTSADVIHGFHVPELALKQDAMPGSTNTIKTVAYEEGTYQGYCTEYCGVAHSQMYFTVEVVSQEEYQNWLDEQQSANSESSSSSSNSTATNSTATNSTAANSTATNSTAANSTTTNSTATNSTATNSTATNSTATNSTTTNSTATNSTATNSTQ</sequence>
<gene>
    <name evidence="18" type="primary">ctaC_2</name>
    <name evidence="18" type="ORF">BN996_01984</name>
</gene>
<dbReference type="CDD" id="cd13914">
    <property type="entry name" value="CuRO_HCO_II_like_3"/>
    <property type="match status" value="1"/>
</dbReference>
<dbReference type="GO" id="GO:0004129">
    <property type="term" value="F:cytochrome-c oxidase activity"/>
    <property type="evidence" value="ECO:0007669"/>
    <property type="project" value="UniProtKB-EC"/>
</dbReference>
<keyword evidence="19" id="KW-1185">Reference proteome</keyword>
<keyword evidence="10 15" id="KW-1133">Transmembrane helix</keyword>
<dbReference type="NCBIfam" id="TIGR02866">
    <property type="entry name" value="CoxB"/>
    <property type="match status" value="1"/>
</dbReference>
<keyword evidence="8" id="KW-1278">Translocase</keyword>
<dbReference type="PROSITE" id="PS00078">
    <property type="entry name" value="COX2"/>
    <property type="match status" value="1"/>
</dbReference>
<protein>
    <recommendedName>
        <fullName evidence="3">cytochrome-c oxidase</fullName>
        <ecNumber evidence="3">7.1.1.9</ecNumber>
    </recommendedName>
    <alternativeName>
        <fullName evidence="13">Cytochrome c oxidase polypeptide II</fullName>
    </alternativeName>
</protein>
<evidence type="ECO:0000256" key="3">
    <source>
        <dbReference type="ARBA" id="ARBA00012949"/>
    </source>
</evidence>
<evidence type="ECO:0000256" key="14">
    <source>
        <dbReference type="SAM" id="MobiDB-lite"/>
    </source>
</evidence>
<comment type="similarity">
    <text evidence="2">Belongs to the cytochrome c oxidase subunit 2 family.</text>
</comment>
<evidence type="ECO:0000259" key="16">
    <source>
        <dbReference type="PROSITE" id="PS50857"/>
    </source>
</evidence>
<dbReference type="Pfam" id="PF00116">
    <property type="entry name" value="COX2"/>
    <property type="match status" value="1"/>
</dbReference>
<evidence type="ECO:0000313" key="19">
    <source>
        <dbReference type="Proteomes" id="UP000198902"/>
    </source>
</evidence>
<evidence type="ECO:0000256" key="6">
    <source>
        <dbReference type="ARBA" id="ARBA00022692"/>
    </source>
</evidence>
<evidence type="ECO:0000259" key="17">
    <source>
        <dbReference type="PROSITE" id="PS50999"/>
    </source>
</evidence>
<dbReference type="InterPro" id="IPR002429">
    <property type="entry name" value="CcO_II-like_C"/>
</dbReference>
<dbReference type="InterPro" id="IPR001505">
    <property type="entry name" value="Copper_CuA"/>
</dbReference>
<evidence type="ECO:0000256" key="10">
    <source>
        <dbReference type="ARBA" id="ARBA00022989"/>
    </source>
</evidence>
<evidence type="ECO:0000256" key="4">
    <source>
        <dbReference type="ARBA" id="ARBA00022448"/>
    </source>
</evidence>
<reference evidence="19" key="1">
    <citation type="submission" date="2015-03" db="EMBL/GenBank/DDBJ databases">
        <authorList>
            <person name="Urmite Genomes"/>
        </authorList>
    </citation>
    <scope>NUCLEOTIDE SEQUENCE [LARGE SCALE GENOMIC DNA]</scope>
    <source>
        <strain evidence="19">Arc-Hr</strain>
    </source>
</reference>
<feature type="compositionally biased region" description="Low complexity" evidence="14">
    <location>
        <begin position="234"/>
        <end position="313"/>
    </location>
</feature>
<dbReference type="PROSITE" id="PS50857">
    <property type="entry name" value="COX2_CUA"/>
    <property type="match status" value="1"/>
</dbReference>
<keyword evidence="7" id="KW-0479">Metal-binding</keyword>
<dbReference type="InterPro" id="IPR045187">
    <property type="entry name" value="CcO_II"/>
</dbReference>
<keyword evidence="12 15" id="KW-0472">Membrane</keyword>
<evidence type="ECO:0000256" key="9">
    <source>
        <dbReference type="ARBA" id="ARBA00022982"/>
    </source>
</evidence>
<dbReference type="InterPro" id="IPR036257">
    <property type="entry name" value="Cyt_c_oxidase_su2_TM_sf"/>
</dbReference>
<feature type="domain" description="Cytochrome oxidase subunit II copper A binding" evidence="16">
    <location>
        <begin position="118"/>
        <end position="231"/>
    </location>
</feature>
<evidence type="ECO:0000256" key="12">
    <source>
        <dbReference type="ARBA" id="ARBA00023136"/>
    </source>
</evidence>
<dbReference type="Proteomes" id="UP000198902">
    <property type="component" value="Unassembled WGS sequence"/>
</dbReference>
<organism evidence="18 19">
    <name type="scientific">Haloferax massiliensis</name>
    <dbReference type="NCBI Taxonomy" id="1476858"/>
    <lineage>
        <taxon>Archaea</taxon>
        <taxon>Methanobacteriati</taxon>
        <taxon>Methanobacteriota</taxon>
        <taxon>Stenosarchaea group</taxon>
        <taxon>Halobacteria</taxon>
        <taxon>Halobacteriales</taxon>
        <taxon>Haloferacaceae</taxon>
        <taxon>Haloferax</taxon>
    </lineage>
</organism>
<feature type="region of interest" description="Disordered" evidence="14">
    <location>
        <begin position="230"/>
        <end position="313"/>
    </location>
</feature>
<evidence type="ECO:0000256" key="1">
    <source>
        <dbReference type="ARBA" id="ARBA00004141"/>
    </source>
</evidence>
<dbReference type="PANTHER" id="PTHR22888:SF9">
    <property type="entry name" value="CYTOCHROME C OXIDASE SUBUNIT 2"/>
    <property type="match status" value="1"/>
</dbReference>
<evidence type="ECO:0000256" key="15">
    <source>
        <dbReference type="SAM" id="Phobius"/>
    </source>
</evidence>
<dbReference type="SUPFAM" id="SSF49503">
    <property type="entry name" value="Cupredoxins"/>
    <property type="match status" value="1"/>
</dbReference>
<evidence type="ECO:0000256" key="7">
    <source>
        <dbReference type="ARBA" id="ARBA00022723"/>
    </source>
</evidence>
<evidence type="ECO:0000256" key="2">
    <source>
        <dbReference type="ARBA" id="ARBA00007866"/>
    </source>
</evidence>
<keyword evidence="4" id="KW-0813">Transport</keyword>
<dbReference type="Gene3D" id="2.60.40.420">
    <property type="entry name" value="Cupredoxins - blue copper proteins"/>
    <property type="match status" value="1"/>
</dbReference>
<dbReference type="InterPro" id="IPR011759">
    <property type="entry name" value="Cyt_c_oxidase_su2_TM_dom"/>
</dbReference>
<keyword evidence="11" id="KW-0186">Copper</keyword>
<dbReference type="PRINTS" id="PR01166">
    <property type="entry name" value="CYCOXIDASEII"/>
</dbReference>